<accession>A0ABY4D5N5</accession>
<name>A0ABY4D5N5_9SPIR</name>
<dbReference type="InterPro" id="IPR000415">
    <property type="entry name" value="Nitroreductase-like"/>
</dbReference>
<protein>
    <recommendedName>
        <fullName evidence="1">Putative nitroreductase TM1586 domain-containing protein</fullName>
    </recommendedName>
</protein>
<dbReference type="Proteomes" id="UP000829708">
    <property type="component" value="Chromosome"/>
</dbReference>
<evidence type="ECO:0000259" key="1">
    <source>
        <dbReference type="Pfam" id="PF14512"/>
    </source>
</evidence>
<keyword evidence="3" id="KW-1185">Reference proteome</keyword>
<dbReference type="Pfam" id="PF14512">
    <property type="entry name" value="TM1586_NiRdase"/>
    <property type="match status" value="1"/>
</dbReference>
<dbReference type="EMBL" id="CP094929">
    <property type="protein sequence ID" value="UOM49607.1"/>
    <property type="molecule type" value="Genomic_DNA"/>
</dbReference>
<proteinExistence type="predicted"/>
<evidence type="ECO:0000313" key="3">
    <source>
        <dbReference type="Proteomes" id="UP000829708"/>
    </source>
</evidence>
<organism evidence="2 3">
    <name type="scientific">Sphaerochaeta associata</name>
    <dbReference type="NCBI Taxonomy" id="1129264"/>
    <lineage>
        <taxon>Bacteria</taxon>
        <taxon>Pseudomonadati</taxon>
        <taxon>Spirochaetota</taxon>
        <taxon>Spirochaetia</taxon>
        <taxon>Spirochaetales</taxon>
        <taxon>Sphaerochaetaceae</taxon>
        <taxon>Sphaerochaeta</taxon>
    </lineage>
</organism>
<dbReference type="RefSeq" id="WP_244771001.1">
    <property type="nucleotide sequence ID" value="NZ_CP094929.1"/>
</dbReference>
<sequence>MRGGDEMTQLYEQLFRRKSFHRFTKPFKPLTTEQLDTVKQYFSLCEPLVENIRTLLCIVPVGQTTCRQGEYALLLYSERRDGYLQNIGYLGEQLNLFLTKENIGACWYGMGKPKEREYEGLHFVCMLCIANQDEGCFRTKEAKLNRLDAKDIWEGEDAYHLAPVVRMAPSACNTQPWLVKEQDNTLSVHRVFRKRGIIPPSLVPYYQSIDIGIFLFFLEVAMEQAGLPYKRTLLLQEPVHTGPVLTATYLVNI</sequence>
<dbReference type="SUPFAM" id="SSF55469">
    <property type="entry name" value="FMN-dependent nitroreductase-like"/>
    <property type="match status" value="1"/>
</dbReference>
<evidence type="ECO:0000313" key="2">
    <source>
        <dbReference type="EMBL" id="UOM49607.1"/>
    </source>
</evidence>
<reference evidence="3" key="1">
    <citation type="journal article" date="2024" name="J Bioinform Genom">
        <title>Complete genome sequence of the type strain bacterium Sphaerochaeta associata GLS2t (VKM B-2742)t.</title>
        <authorList>
            <person name="Troshina O.Y."/>
            <person name="Tepeeva A.N."/>
            <person name="Arzamasceva V.O."/>
            <person name="Whitman W.B."/>
            <person name="Varghese N."/>
            <person name="Shapiro N."/>
            <person name="Woyke T."/>
            <person name="Kripides N.C."/>
            <person name="Vasilenko O.V."/>
        </authorList>
    </citation>
    <scope>NUCLEOTIDE SEQUENCE [LARGE SCALE GENOMIC DNA]</scope>
    <source>
        <strain evidence="3">GLS2T</strain>
    </source>
</reference>
<gene>
    <name evidence="2" type="ORF">MUG09_08570</name>
</gene>
<feature type="domain" description="Putative nitroreductase TM1586" evidence="1">
    <location>
        <begin position="10"/>
        <end position="221"/>
    </location>
</feature>
<dbReference type="Gene3D" id="3.40.109.10">
    <property type="entry name" value="NADH Oxidase"/>
    <property type="match status" value="1"/>
</dbReference>
<dbReference type="InterPro" id="IPR029478">
    <property type="entry name" value="TM1586_NiRdase"/>
</dbReference>